<organism evidence="1">
    <name type="scientific">gut metagenome</name>
    <dbReference type="NCBI Taxonomy" id="749906"/>
    <lineage>
        <taxon>unclassified sequences</taxon>
        <taxon>metagenomes</taxon>
        <taxon>organismal metagenomes</taxon>
    </lineage>
</organism>
<name>J9FBQ9_9ZZZZ</name>
<dbReference type="EMBL" id="AMCI01007894">
    <property type="protein sequence ID" value="EJW91868.1"/>
    <property type="molecule type" value="Genomic_DNA"/>
</dbReference>
<comment type="caution">
    <text evidence="1">The sequence shown here is derived from an EMBL/GenBank/DDBJ whole genome shotgun (WGS) entry which is preliminary data.</text>
</comment>
<reference evidence="1" key="1">
    <citation type="journal article" date="2012" name="PLoS ONE">
        <title>Gene sets for utilization of primary and secondary nutrition supplies in the distal gut of endangered iberian lynx.</title>
        <authorList>
            <person name="Alcaide M."/>
            <person name="Messina E."/>
            <person name="Richter M."/>
            <person name="Bargiela R."/>
            <person name="Peplies J."/>
            <person name="Huws S.A."/>
            <person name="Newbold C.J."/>
            <person name="Golyshin P.N."/>
            <person name="Simon M.A."/>
            <person name="Lopez G."/>
            <person name="Yakimov M.M."/>
            <person name="Ferrer M."/>
        </authorList>
    </citation>
    <scope>NUCLEOTIDE SEQUENCE</scope>
</reference>
<proteinExistence type="predicted"/>
<evidence type="ECO:0000313" key="1">
    <source>
        <dbReference type="EMBL" id="EJW91868.1"/>
    </source>
</evidence>
<gene>
    <name evidence="1" type="ORF">EVA_20024</name>
</gene>
<accession>J9FBQ9</accession>
<dbReference type="AlphaFoldDB" id="J9FBQ9"/>
<sequence length="52" mass="5772">MLKPVKLLRLSLRFSAVISKLPLSAPLLQKATQRTAISVFWPALTSLLPEAR</sequence>
<protein>
    <submittedName>
        <fullName evidence="1">Uncharacterized protein</fullName>
    </submittedName>
</protein>